<dbReference type="EMBL" id="CAJPWZ010001599">
    <property type="protein sequence ID" value="CAG2218331.1"/>
    <property type="molecule type" value="Genomic_DNA"/>
</dbReference>
<keyword evidence="4" id="KW-0863">Zinc-finger</keyword>
<evidence type="ECO:0000259" key="6">
    <source>
        <dbReference type="PROSITE" id="PS50157"/>
    </source>
</evidence>
<dbReference type="InterPro" id="IPR057617">
    <property type="entry name" value="PML_C"/>
</dbReference>
<evidence type="ECO:0000256" key="1">
    <source>
        <dbReference type="ARBA" id="ARBA00004283"/>
    </source>
</evidence>
<dbReference type="InterPro" id="IPR013520">
    <property type="entry name" value="Ribonucl_H"/>
</dbReference>
<dbReference type="InterPro" id="IPR018808">
    <property type="entry name" value="Muniscin_C"/>
</dbReference>
<dbReference type="InterPro" id="IPR012337">
    <property type="entry name" value="RNaseH-like_sf"/>
</dbReference>
<feature type="domain" description="MHD" evidence="7">
    <location>
        <begin position="1142"/>
        <end position="1414"/>
    </location>
</feature>
<dbReference type="Pfam" id="PF10291">
    <property type="entry name" value="muHD"/>
    <property type="match status" value="1"/>
</dbReference>
<reference evidence="8" key="1">
    <citation type="submission" date="2021-03" db="EMBL/GenBank/DDBJ databases">
        <authorList>
            <person name="Bekaert M."/>
        </authorList>
    </citation>
    <scope>NUCLEOTIDE SEQUENCE</scope>
</reference>
<dbReference type="CDD" id="cd06127">
    <property type="entry name" value="DEDDh"/>
    <property type="match status" value="1"/>
</dbReference>
<feature type="domain" description="C2H2-type" evidence="6">
    <location>
        <begin position="2"/>
        <end position="30"/>
    </location>
</feature>
<dbReference type="PROSITE" id="PS51072">
    <property type="entry name" value="MHD"/>
    <property type="match status" value="1"/>
</dbReference>
<evidence type="ECO:0000313" key="8">
    <source>
        <dbReference type="EMBL" id="CAG2218331.1"/>
    </source>
</evidence>
<evidence type="ECO:0000313" key="9">
    <source>
        <dbReference type="Proteomes" id="UP000683360"/>
    </source>
</evidence>
<name>A0A8S3SC50_MYTED</name>
<comment type="caution">
    <text evidence="8">The sequence shown here is derived from an EMBL/GenBank/DDBJ whole genome shotgun (WGS) entry which is preliminary data.</text>
</comment>
<dbReference type="Proteomes" id="UP000683360">
    <property type="component" value="Unassembled WGS sequence"/>
</dbReference>
<evidence type="ECO:0000256" key="2">
    <source>
        <dbReference type="ARBA" id="ARBA00022583"/>
    </source>
</evidence>
<dbReference type="PROSITE" id="PS00028">
    <property type="entry name" value="ZINC_FINGER_C2H2_1"/>
    <property type="match status" value="1"/>
</dbReference>
<proteinExistence type="predicted"/>
<organism evidence="8 9">
    <name type="scientific">Mytilus edulis</name>
    <name type="common">Blue mussel</name>
    <dbReference type="NCBI Taxonomy" id="6550"/>
    <lineage>
        <taxon>Eukaryota</taxon>
        <taxon>Metazoa</taxon>
        <taxon>Spiralia</taxon>
        <taxon>Lophotrochozoa</taxon>
        <taxon>Mollusca</taxon>
        <taxon>Bivalvia</taxon>
        <taxon>Autobranchia</taxon>
        <taxon>Pteriomorphia</taxon>
        <taxon>Mytilida</taxon>
        <taxon>Mytiloidea</taxon>
        <taxon>Mytilidae</taxon>
        <taxon>Mytilinae</taxon>
        <taxon>Mytilus</taxon>
    </lineage>
</organism>
<keyword evidence="4" id="KW-0862">Zinc</keyword>
<dbReference type="GO" id="GO:0072583">
    <property type="term" value="P:clathrin-dependent endocytosis"/>
    <property type="evidence" value="ECO:0007669"/>
    <property type="project" value="TreeGrafter"/>
</dbReference>
<protein>
    <submittedName>
        <fullName evidence="8">FCHO</fullName>
    </submittedName>
</protein>
<dbReference type="PROSITE" id="PS50157">
    <property type="entry name" value="ZINC_FINGER_C2H2_2"/>
    <property type="match status" value="1"/>
</dbReference>
<evidence type="ECO:0000256" key="5">
    <source>
        <dbReference type="SAM" id="MobiDB-lite"/>
    </source>
</evidence>
<dbReference type="Pfam" id="PF25244">
    <property type="entry name" value="PML_C"/>
    <property type="match status" value="1"/>
</dbReference>
<dbReference type="InterPro" id="IPR013087">
    <property type="entry name" value="Znf_C2H2_type"/>
</dbReference>
<dbReference type="GO" id="GO:0005886">
    <property type="term" value="C:plasma membrane"/>
    <property type="evidence" value="ECO:0007669"/>
    <property type="project" value="TreeGrafter"/>
</dbReference>
<dbReference type="PANTHER" id="PTHR23065">
    <property type="entry name" value="PROLINE-SERINE-THREONINE PHOSPHATASE INTERACTING PROTEIN 1"/>
    <property type="match status" value="1"/>
</dbReference>
<keyword evidence="9" id="KW-1185">Reference proteome</keyword>
<accession>A0A8S3SC50</accession>
<sequence length="1414" mass="155077">MFECKHCDATFTRKSNAITHLKSKHPDKAKEDYNSFIQNPREMAKAVKKWRPPFEAVQKKEWNGKTPIFRIKAGKSPHEYKKPSTSTLEQDLYLSDSDTSIPKNIPKYITNDYGYVMDLTQEDHIDLTTSSSDDTICLDELPEELWDRHVFSESDTLGESRPSQNLDLLNLDFFSSSTSSTPIGGGFNLPSPLSPMADISNSLSSTPANSISSTPASISTTPASNPNTSDILNGSISPSTSLQSKPDNISSASSQLTSPLNGSFNLPMPPQRPPSRTSAIAPQILLTLIMVRKVKGFKSKKQTERLRKVLQGLVDRRRERCTTDVKYPSVFKDHSYASANDGNPPIHVAEQLFSTSTETSWSMGRRIVELGVLAEGLSGCKKCGLPLQLTHASGILTYGLSAIIKIPCYNTRCLHINNVATGKRHNKIWDANTKLATAMVHTGIGGRQVNTFLTALNIPPVSNTLLSARQKESGGAIETVAESTVAVCLSEELDITKNKSDRDELIVSVDGAWQKRGSGRSYDSLSGHCSMIGAETGKIIGYSVRSKFCKTCDEANRKGTKAKMHDCRLNWDGSSKAMEQDMVVEMVQNIKNSGITVGTIIADDDTTTIARLRKKNDPDGVENGLEAVGRHPFGDHTFCDKTWCSHVEDPSKKYASLPFGKPLKDIPLQTALMDLMKGYKTQSSKLSNLGSTQGNESFNKSVASKAPKAHFYSGSSSLNIRVAASVAQKNEGQSYLLKVNKKIGLSPGVHTKRLAILRDIQARKRKAISVTRKEKIRRIQLRNRRIKKNTVKELCEGLSYSSAIDLQDHQDITEIPSAPSPPIEHCHIQETAKLVCFDFETTSLARDSHITQIAAVSGDNHWSCYVTPKIPITNQASDITGITVRNGRVFHQGKPVDSLSISKAMEDFFKFIKGEGDNIYLGGHNIKTFDCHVLINTLKCIGKSNILNTHVQGFLDTRLLFKINNPELKSFSQINLLKTLLNCDYAAHDALQDVTFLQKLMESSKIDYTDAKFSSATFTVPAAFHSFDQSASCKLNLPTLLEFVDNKVLSIGMARRIAASNLNKASLLIAFSRGQENGLQQLFSEECGKGPRVPARVTAGGRTSPAFMSRSESSSSVTFSTTSMPIGASRGPSPLTIGMSDTVPLAIAFTETINSLFRGTDATKCMVKITGNVMMSFPAGVVRVFTENPSPALLSFRIKNTDRLEQVLLNQQLVIQDVDQSSSDSLSYHFDMAALCGHLKTQGEENKTASYFNIDILKYQAKALSGVGSCPLPLVVYWKCEPTHTDVRLDYKFNPLPMSNPSTLKNISLMIPVSGEVTSMKSTPEGVWNEESQRGMWKLNDISEVSEEAREGCVRAKFHLKSGPSKPATAAVQFICEGASLSGIDFELIGSGYRISLAKKRFGAGKYLADPDDS</sequence>
<dbReference type="GO" id="GO:0008270">
    <property type="term" value="F:zinc ion binding"/>
    <property type="evidence" value="ECO:0007669"/>
    <property type="project" value="UniProtKB-KW"/>
</dbReference>
<evidence type="ECO:0000256" key="3">
    <source>
        <dbReference type="ARBA" id="ARBA00023176"/>
    </source>
</evidence>
<dbReference type="InterPro" id="IPR049012">
    <property type="entry name" value="Mutator_transp_dom"/>
</dbReference>
<evidence type="ECO:0000259" key="7">
    <source>
        <dbReference type="PROSITE" id="PS51072"/>
    </source>
</evidence>
<feature type="region of interest" description="Disordered" evidence="5">
    <location>
        <begin position="198"/>
        <end position="278"/>
    </location>
</feature>
<dbReference type="InterPro" id="IPR028565">
    <property type="entry name" value="MHD"/>
</dbReference>
<feature type="compositionally biased region" description="Low complexity" evidence="5">
    <location>
        <begin position="199"/>
        <end position="226"/>
    </location>
</feature>
<dbReference type="Pfam" id="PF00929">
    <property type="entry name" value="RNase_T"/>
    <property type="match status" value="1"/>
</dbReference>
<keyword evidence="3" id="KW-0168">Coated pit</keyword>
<dbReference type="OrthoDB" id="5593455at2759"/>
<dbReference type="GO" id="GO:0005905">
    <property type="term" value="C:clathrin-coated pit"/>
    <property type="evidence" value="ECO:0007669"/>
    <property type="project" value="UniProtKB-SubCell"/>
</dbReference>
<comment type="subcellular location">
    <subcellularLocation>
        <location evidence="1">Membrane</location>
        <location evidence="1">Clathrin-coated pit</location>
        <topology evidence="1">Peripheral membrane protein</topology>
        <orientation evidence="1">Cytoplasmic side</orientation>
    </subcellularLocation>
</comment>
<evidence type="ECO:0000256" key="4">
    <source>
        <dbReference type="PROSITE-ProRule" id="PRU00042"/>
    </source>
</evidence>
<keyword evidence="2" id="KW-0254">Endocytosis</keyword>
<dbReference type="InterPro" id="IPR036397">
    <property type="entry name" value="RNaseH_sf"/>
</dbReference>
<dbReference type="Pfam" id="PF20700">
    <property type="entry name" value="Mutator"/>
    <property type="match status" value="1"/>
</dbReference>
<dbReference type="PANTHER" id="PTHR23065:SF15">
    <property type="entry name" value="AT02057P"/>
    <property type="match status" value="1"/>
</dbReference>
<dbReference type="GO" id="GO:0003676">
    <property type="term" value="F:nucleic acid binding"/>
    <property type="evidence" value="ECO:0007669"/>
    <property type="project" value="InterPro"/>
</dbReference>
<dbReference type="SUPFAM" id="SSF53098">
    <property type="entry name" value="Ribonuclease H-like"/>
    <property type="match status" value="1"/>
</dbReference>
<gene>
    <name evidence="8" type="ORF">MEDL_32047</name>
</gene>
<dbReference type="Gene3D" id="3.30.420.10">
    <property type="entry name" value="Ribonuclease H-like superfamily/Ribonuclease H"/>
    <property type="match status" value="1"/>
</dbReference>
<keyword evidence="3" id="KW-0472">Membrane</keyword>
<dbReference type="GO" id="GO:0030136">
    <property type="term" value="C:clathrin-coated vesicle"/>
    <property type="evidence" value="ECO:0007669"/>
    <property type="project" value="TreeGrafter"/>
</dbReference>
<dbReference type="GO" id="GO:0048268">
    <property type="term" value="P:clathrin coat assembly"/>
    <property type="evidence" value="ECO:0007669"/>
    <property type="project" value="TreeGrafter"/>
</dbReference>
<dbReference type="SMART" id="SM00479">
    <property type="entry name" value="EXOIII"/>
    <property type="match status" value="1"/>
</dbReference>
<keyword evidence="4" id="KW-0479">Metal-binding</keyword>
<feature type="compositionally biased region" description="Polar residues" evidence="5">
    <location>
        <begin position="227"/>
        <end position="264"/>
    </location>
</feature>